<keyword evidence="1" id="KW-1185">Reference proteome</keyword>
<evidence type="ECO:0000313" key="2">
    <source>
        <dbReference type="WBParaSite" id="jg2673"/>
    </source>
</evidence>
<evidence type="ECO:0000313" key="1">
    <source>
        <dbReference type="Proteomes" id="UP000887574"/>
    </source>
</evidence>
<organism evidence="1 2">
    <name type="scientific">Ditylenchus dipsaci</name>
    <dbReference type="NCBI Taxonomy" id="166011"/>
    <lineage>
        <taxon>Eukaryota</taxon>
        <taxon>Metazoa</taxon>
        <taxon>Ecdysozoa</taxon>
        <taxon>Nematoda</taxon>
        <taxon>Chromadorea</taxon>
        <taxon>Rhabditida</taxon>
        <taxon>Tylenchina</taxon>
        <taxon>Tylenchomorpha</taxon>
        <taxon>Sphaerularioidea</taxon>
        <taxon>Anguinidae</taxon>
        <taxon>Anguininae</taxon>
        <taxon>Ditylenchus</taxon>
    </lineage>
</organism>
<dbReference type="AlphaFoldDB" id="A0A915E4V9"/>
<accession>A0A915E4V9</accession>
<protein>
    <submittedName>
        <fullName evidence="2">Uncharacterized protein</fullName>
    </submittedName>
</protein>
<dbReference type="WBParaSite" id="jg2673">
    <property type="protein sequence ID" value="jg2673"/>
    <property type="gene ID" value="jg2673"/>
</dbReference>
<reference evidence="2" key="1">
    <citation type="submission" date="2022-11" db="UniProtKB">
        <authorList>
            <consortium name="WormBaseParasite"/>
        </authorList>
    </citation>
    <scope>IDENTIFICATION</scope>
</reference>
<dbReference type="Proteomes" id="UP000887574">
    <property type="component" value="Unplaced"/>
</dbReference>
<sequence length="76" mass="8692">MLKLIDCYNGTLGDQLQQQAGQRTTNASPDQPSFVPWLIFNNVSIKSQAYRWDEILPVAICQWFVADQVPDVCKNY</sequence>
<proteinExistence type="predicted"/>
<name>A0A915E4V9_9BILA</name>